<dbReference type="InterPro" id="IPR001460">
    <property type="entry name" value="PCN-bd_Tpept"/>
</dbReference>
<keyword evidence="3" id="KW-0472">Membrane</keyword>
<feature type="domain" description="Penicillin-binding protein transpeptidase" evidence="4">
    <location>
        <begin position="67"/>
        <end position="311"/>
    </location>
</feature>
<evidence type="ECO:0000256" key="2">
    <source>
        <dbReference type="ARBA" id="ARBA00007171"/>
    </source>
</evidence>
<dbReference type="Gene3D" id="3.40.710.10">
    <property type="entry name" value="DD-peptidase/beta-lactamase superfamily"/>
    <property type="match status" value="1"/>
</dbReference>
<accession>A0ABS7CHJ9</accession>
<feature type="non-terminal residue" evidence="6">
    <location>
        <position position="312"/>
    </location>
</feature>
<dbReference type="Pfam" id="PF00905">
    <property type="entry name" value="Transpeptidase"/>
    <property type="match status" value="1"/>
</dbReference>
<evidence type="ECO:0000256" key="1">
    <source>
        <dbReference type="ARBA" id="ARBA00004370"/>
    </source>
</evidence>
<dbReference type="PANTHER" id="PTHR30627:SF25">
    <property type="entry name" value="PENICILLIN-BINDING PROTEIN 3"/>
    <property type="match status" value="1"/>
</dbReference>
<evidence type="ECO:0000259" key="5">
    <source>
        <dbReference type="Pfam" id="PF03717"/>
    </source>
</evidence>
<dbReference type="SUPFAM" id="SSF56519">
    <property type="entry name" value="Penicillin binding protein dimerisation domain"/>
    <property type="match status" value="1"/>
</dbReference>
<dbReference type="InterPro" id="IPR036138">
    <property type="entry name" value="PBP_dimer_sf"/>
</dbReference>
<comment type="similarity">
    <text evidence="2">Belongs to the transpeptidase family.</text>
</comment>
<evidence type="ECO:0000313" key="7">
    <source>
        <dbReference type="Proteomes" id="UP001519887"/>
    </source>
</evidence>
<reference evidence="6 7" key="1">
    <citation type="submission" date="2021-07" db="EMBL/GenBank/DDBJ databases">
        <title>Paenibacillus radiodurans sp. nov., isolated from the southeastern edge of Tengger Desert.</title>
        <authorList>
            <person name="Zhang G."/>
        </authorList>
    </citation>
    <scope>NUCLEOTIDE SEQUENCE [LARGE SCALE GENOMIC DNA]</scope>
    <source>
        <strain evidence="6 7">CCM 7311</strain>
    </source>
</reference>
<proteinExistence type="inferred from homology"/>
<dbReference type="InterPro" id="IPR005311">
    <property type="entry name" value="PBP_dimer"/>
</dbReference>
<evidence type="ECO:0000259" key="4">
    <source>
        <dbReference type="Pfam" id="PF00905"/>
    </source>
</evidence>
<sequence>IGKSGLEQVFEKRLKGKDGKRIIIADEAGKEKAVLAQIEAAAGETIRLTIDGELQQTVYDELKSDTGSAAAIDPQTGDVLALVSSPSYDPNAFQRGILGKQYQQWNDDPDKPFLNRFAQGYAPGSAFKVITAAIGLDTKKLDPAEKKNISGLTWSADSSWGNYYVKRVHDVNPVNLQDALVYSDNIYFAQTALGIGRDAFTEETAKYGVGEAIPVPYPLKKSQLANDGIQNDIQLADTGYGQGELTMTSLQVALMFSALVNDGNMIYPLLSEDDGAGSAKYWKEHVMSPETAALLKSDLVKAVSTAGGAGHG</sequence>
<dbReference type="InterPro" id="IPR012338">
    <property type="entry name" value="Beta-lactam/transpept-like"/>
</dbReference>
<dbReference type="Gene3D" id="3.90.1310.10">
    <property type="entry name" value="Penicillin-binding protein 2a (Domain 2)"/>
    <property type="match status" value="1"/>
</dbReference>
<dbReference type="EMBL" id="JAHZIK010002216">
    <property type="protein sequence ID" value="MBW7460419.1"/>
    <property type="molecule type" value="Genomic_DNA"/>
</dbReference>
<dbReference type="InterPro" id="IPR050515">
    <property type="entry name" value="Beta-lactam/transpept"/>
</dbReference>
<dbReference type="PANTHER" id="PTHR30627">
    <property type="entry name" value="PEPTIDOGLYCAN D,D-TRANSPEPTIDASE"/>
    <property type="match status" value="1"/>
</dbReference>
<dbReference type="SUPFAM" id="SSF56601">
    <property type="entry name" value="beta-lactamase/transpeptidase-like"/>
    <property type="match status" value="1"/>
</dbReference>
<feature type="domain" description="Penicillin-binding protein dimerisation" evidence="5">
    <location>
        <begin position="1"/>
        <end position="32"/>
    </location>
</feature>
<dbReference type="Pfam" id="PF03717">
    <property type="entry name" value="PBP_dimer"/>
    <property type="match status" value="1"/>
</dbReference>
<organism evidence="6 7">
    <name type="scientific">Paenibacillus sepulcri</name>
    <dbReference type="NCBI Taxonomy" id="359917"/>
    <lineage>
        <taxon>Bacteria</taxon>
        <taxon>Bacillati</taxon>
        <taxon>Bacillota</taxon>
        <taxon>Bacilli</taxon>
        <taxon>Bacillales</taxon>
        <taxon>Paenibacillaceae</taxon>
        <taxon>Paenibacillus</taxon>
    </lineage>
</organism>
<gene>
    <name evidence="6" type="ORF">K0U00_40785</name>
</gene>
<keyword evidence="7" id="KW-1185">Reference proteome</keyword>
<feature type="non-terminal residue" evidence="6">
    <location>
        <position position="1"/>
    </location>
</feature>
<evidence type="ECO:0000313" key="6">
    <source>
        <dbReference type="EMBL" id="MBW7460419.1"/>
    </source>
</evidence>
<dbReference type="Proteomes" id="UP001519887">
    <property type="component" value="Unassembled WGS sequence"/>
</dbReference>
<protein>
    <submittedName>
        <fullName evidence="6">Penicillin-binding transpeptidase domain-containing protein</fullName>
    </submittedName>
</protein>
<comment type="caution">
    <text evidence="6">The sequence shown here is derived from an EMBL/GenBank/DDBJ whole genome shotgun (WGS) entry which is preliminary data.</text>
</comment>
<name>A0ABS7CHJ9_9BACL</name>
<comment type="subcellular location">
    <subcellularLocation>
        <location evidence="1">Membrane</location>
    </subcellularLocation>
</comment>
<evidence type="ECO:0000256" key="3">
    <source>
        <dbReference type="ARBA" id="ARBA00023136"/>
    </source>
</evidence>